<dbReference type="Pfam" id="PF02518">
    <property type="entry name" value="HATPase_c"/>
    <property type="match status" value="1"/>
</dbReference>
<dbReference type="Pfam" id="PF23846">
    <property type="entry name" value="Cache_WalK"/>
    <property type="match status" value="1"/>
</dbReference>
<dbReference type="InterPro" id="IPR005467">
    <property type="entry name" value="His_kinase_dom"/>
</dbReference>
<evidence type="ECO:0000313" key="19">
    <source>
        <dbReference type="EMBL" id="TCL52629.1"/>
    </source>
</evidence>
<dbReference type="GO" id="GO:0000155">
    <property type="term" value="F:phosphorelay sensor kinase activity"/>
    <property type="evidence" value="ECO:0007669"/>
    <property type="project" value="InterPro"/>
</dbReference>
<evidence type="ECO:0000256" key="14">
    <source>
        <dbReference type="SAM" id="Phobius"/>
    </source>
</evidence>
<evidence type="ECO:0000256" key="2">
    <source>
        <dbReference type="ARBA" id="ARBA00004651"/>
    </source>
</evidence>
<feature type="domain" description="PAS" evidence="16">
    <location>
        <begin position="261"/>
        <end position="326"/>
    </location>
</feature>
<dbReference type="Proteomes" id="UP000295658">
    <property type="component" value="Unassembled WGS sequence"/>
</dbReference>
<dbReference type="InterPro" id="IPR013767">
    <property type="entry name" value="PAS_fold"/>
</dbReference>
<dbReference type="SUPFAM" id="SSF158472">
    <property type="entry name" value="HAMP domain-like"/>
    <property type="match status" value="1"/>
</dbReference>
<dbReference type="GO" id="GO:0004721">
    <property type="term" value="F:phosphoprotein phosphatase activity"/>
    <property type="evidence" value="ECO:0007669"/>
    <property type="project" value="TreeGrafter"/>
</dbReference>
<keyword evidence="8" id="KW-0547">Nucleotide-binding</keyword>
<evidence type="ECO:0000256" key="7">
    <source>
        <dbReference type="ARBA" id="ARBA00022692"/>
    </source>
</evidence>
<evidence type="ECO:0000256" key="10">
    <source>
        <dbReference type="ARBA" id="ARBA00022840"/>
    </source>
</evidence>
<evidence type="ECO:0000256" key="6">
    <source>
        <dbReference type="ARBA" id="ARBA00022679"/>
    </source>
</evidence>
<proteinExistence type="predicted"/>
<dbReference type="PANTHER" id="PTHR45453">
    <property type="entry name" value="PHOSPHATE REGULON SENSOR PROTEIN PHOR"/>
    <property type="match status" value="1"/>
</dbReference>
<dbReference type="Pfam" id="PF00989">
    <property type="entry name" value="PAS"/>
    <property type="match status" value="1"/>
</dbReference>
<evidence type="ECO:0000256" key="8">
    <source>
        <dbReference type="ARBA" id="ARBA00022741"/>
    </source>
</evidence>
<keyword evidence="11 14" id="KW-1133">Transmembrane helix</keyword>
<keyword evidence="9 19" id="KW-0418">Kinase</keyword>
<dbReference type="InterPro" id="IPR035965">
    <property type="entry name" value="PAS-like_dom_sf"/>
</dbReference>
<dbReference type="NCBIfam" id="TIGR00229">
    <property type="entry name" value="sensory_box"/>
    <property type="match status" value="1"/>
</dbReference>
<feature type="transmembrane region" description="Helical" evidence="14">
    <location>
        <begin position="183"/>
        <end position="206"/>
    </location>
</feature>
<dbReference type="InterPro" id="IPR057640">
    <property type="entry name" value="Cache_WalK"/>
</dbReference>
<dbReference type="RefSeq" id="WP_132947254.1">
    <property type="nucleotide sequence ID" value="NZ_BSVG01000010.1"/>
</dbReference>
<dbReference type="InterPro" id="IPR050351">
    <property type="entry name" value="BphY/WalK/GraS-like"/>
</dbReference>
<dbReference type="CDD" id="cd06225">
    <property type="entry name" value="HAMP"/>
    <property type="match status" value="1"/>
</dbReference>
<feature type="domain" description="Histidine kinase" evidence="15">
    <location>
        <begin position="383"/>
        <end position="600"/>
    </location>
</feature>
<dbReference type="SMART" id="SM00304">
    <property type="entry name" value="HAMP"/>
    <property type="match status" value="1"/>
</dbReference>
<dbReference type="SUPFAM" id="SSF47384">
    <property type="entry name" value="Homodimeric domain of signal transducing histidine kinase"/>
    <property type="match status" value="1"/>
</dbReference>
<sequence>MKKVSPFQSIHLKFALIYILLILIATQIIGAYFVRQLEAQLVGNFKNSLNERVTLLAYNIEQEMSKERDKKSSTLEEDIRVILQDFVSQDISEVRVIDNKSKVLGTSNPYNQNIVGKRTTDLLIKRTLVAGEMTEKMLVDPKTGHRMYISSTPVRVKNEIKGAIYVIASMEDVFAQMRQINNIFATGTGIALVITALLGILLAQTITRPISDMRKQAIAMAKGNFSRKVKIYGYDEIGQLALSFNNLTKKLQEAQATTEGERRKLESVLTHMTDGVIATDRKGRIILINDAALNILNVSRETVLSAPIVEVLGLDEQYTFETLVQERDSLILDFSTDEEPYILRASLSVIQKETGFVNGLIVVLHDITEHEKIDRERREFVANVSHELRTPLTTMRSYLEALADGAWRDEEIAPRFIEVTQKETERMIRLVNDLLQLSKLDSKDYKLKKTPVNFISYFHKVIDRFELTKQENVSFIRDFPDEKIVIEIDQDKITQVLDNIISNALKYSPQGGKITFRVRKKEDHIEVSVSDEGVGIPKSDLSKIFERFYRVDKARSRKLGGTGLGLAIAKEVVIAHGGRIWAESQERKGTTIYFTLPTERVKEDE</sequence>
<dbReference type="PROSITE" id="PS50109">
    <property type="entry name" value="HIS_KIN"/>
    <property type="match status" value="1"/>
</dbReference>
<dbReference type="CDD" id="cd00075">
    <property type="entry name" value="HATPase"/>
    <property type="match status" value="1"/>
</dbReference>
<dbReference type="PANTHER" id="PTHR45453:SF1">
    <property type="entry name" value="PHOSPHATE REGULON SENSOR PROTEIN PHOR"/>
    <property type="match status" value="1"/>
</dbReference>
<protein>
    <recommendedName>
        <fullName evidence="3">histidine kinase</fullName>
        <ecNumber evidence="3">2.7.13.3</ecNumber>
    </recommendedName>
</protein>
<dbReference type="Gene3D" id="3.30.450.20">
    <property type="entry name" value="PAS domain"/>
    <property type="match status" value="2"/>
</dbReference>
<evidence type="ECO:0000256" key="1">
    <source>
        <dbReference type="ARBA" id="ARBA00000085"/>
    </source>
</evidence>
<evidence type="ECO:0000313" key="20">
    <source>
        <dbReference type="Proteomes" id="UP000295658"/>
    </source>
</evidence>
<dbReference type="Pfam" id="PF00672">
    <property type="entry name" value="HAMP"/>
    <property type="match status" value="1"/>
</dbReference>
<evidence type="ECO:0000256" key="4">
    <source>
        <dbReference type="ARBA" id="ARBA00022475"/>
    </source>
</evidence>
<evidence type="ECO:0000256" key="13">
    <source>
        <dbReference type="ARBA" id="ARBA00023136"/>
    </source>
</evidence>
<dbReference type="InterPro" id="IPR003660">
    <property type="entry name" value="HAMP_dom"/>
</dbReference>
<dbReference type="Pfam" id="PF00512">
    <property type="entry name" value="HisKA"/>
    <property type="match status" value="1"/>
</dbReference>
<evidence type="ECO:0000259" key="18">
    <source>
        <dbReference type="PROSITE" id="PS50885"/>
    </source>
</evidence>
<dbReference type="InterPro" id="IPR036097">
    <property type="entry name" value="HisK_dim/P_sf"/>
</dbReference>
<dbReference type="GO" id="GO:0006355">
    <property type="term" value="P:regulation of DNA-templated transcription"/>
    <property type="evidence" value="ECO:0007669"/>
    <property type="project" value="InterPro"/>
</dbReference>
<organism evidence="19 20">
    <name type="scientific">Thermolongibacillus altinsuensis</name>
    <dbReference type="NCBI Taxonomy" id="575256"/>
    <lineage>
        <taxon>Bacteria</taxon>
        <taxon>Bacillati</taxon>
        <taxon>Bacillota</taxon>
        <taxon>Bacilli</taxon>
        <taxon>Bacillales</taxon>
        <taxon>Anoxybacillaceae</taxon>
        <taxon>Thermolongibacillus</taxon>
    </lineage>
</organism>
<keyword evidence="12" id="KW-0902">Two-component regulatory system</keyword>
<feature type="domain" description="PAC" evidence="17">
    <location>
        <begin position="325"/>
        <end position="379"/>
    </location>
</feature>
<reference evidence="19 20" key="1">
    <citation type="submission" date="2019-03" db="EMBL/GenBank/DDBJ databases">
        <title>Genomic Encyclopedia of Type Strains, Phase IV (KMG-IV): sequencing the most valuable type-strain genomes for metagenomic binning, comparative biology and taxonomic classification.</title>
        <authorList>
            <person name="Goeker M."/>
        </authorList>
    </citation>
    <scope>NUCLEOTIDE SEQUENCE [LARGE SCALE GENOMIC DNA]</scope>
    <source>
        <strain evidence="19 20">DSM 24979</strain>
    </source>
</reference>
<keyword evidence="6" id="KW-0808">Transferase</keyword>
<keyword evidence="13 14" id="KW-0472">Membrane</keyword>
<dbReference type="GO" id="GO:0005886">
    <property type="term" value="C:plasma membrane"/>
    <property type="evidence" value="ECO:0007669"/>
    <property type="project" value="UniProtKB-SubCell"/>
</dbReference>
<dbReference type="AlphaFoldDB" id="A0A4R1QGI4"/>
<dbReference type="InterPro" id="IPR004358">
    <property type="entry name" value="Sig_transdc_His_kin-like_C"/>
</dbReference>
<dbReference type="PROSITE" id="PS50113">
    <property type="entry name" value="PAC"/>
    <property type="match status" value="1"/>
</dbReference>
<evidence type="ECO:0000259" key="16">
    <source>
        <dbReference type="PROSITE" id="PS50112"/>
    </source>
</evidence>
<evidence type="ECO:0000259" key="15">
    <source>
        <dbReference type="PROSITE" id="PS50109"/>
    </source>
</evidence>
<keyword evidence="4" id="KW-1003">Cell membrane</keyword>
<keyword evidence="10" id="KW-0067">ATP-binding</keyword>
<dbReference type="NCBIfam" id="NF033092">
    <property type="entry name" value="HK_WalK"/>
    <property type="match status" value="1"/>
</dbReference>
<comment type="catalytic activity">
    <reaction evidence="1">
        <text>ATP + protein L-histidine = ADP + protein N-phospho-L-histidine.</text>
        <dbReference type="EC" id="2.7.13.3"/>
    </reaction>
</comment>
<dbReference type="OrthoDB" id="9813151at2"/>
<evidence type="ECO:0000256" key="3">
    <source>
        <dbReference type="ARBA" id="ARBA00012438"/>
    </source>
</evidence>
<dbReference type="InterPro" id="IPR000014">
    <property type="entry name" value="PAS"/>
</dbReference>
<dbReference type="InterPro" id="IPR003594">
    <property type="entry name" value="HATPase_dom"/>
</dbReference>
<feature type="transmembrane region" description="Helical" evidence="14">
    <location>
        <begin position="12"/>
        <end position="34"/>
    </location>
</feature>
<accession>A0A4R1QGI4</accession>
<name>A0A4R1QGI4_9BACL</name>
<dbReference type="GO" id="GO:0016036">
    <property type="term" value="P:cellular response to phosphate starvation"/>
    <property type="evidence" value="ECO:0007669"/>
    <property type="project" value="TreeGrafter"/>
</dbReference>
<dbReference type="SMART" id="SM00388">
    <property type="entry name" value="HisKA"/>
    <property type="match status" value="1"/>
</dbReference>
<dbReference type="SUPFAM" id="SSF55785">
    <property type="entry name" value="PYP-like sensor domain (PAS domain)"/>
    <property type="match status" value="1"/>
</dbReference>
<comment type="subcellular location">
    <subcellularLocation>
        <location evidence="2">Cell membrane</location>
        <topology evidence="2">Multi-pass membrane protein</topology>
    </subcellularLocation>
</comment>
<dbReference type="Gene3D" id="1.10.8.500">
    <property type="entry name" value="HAMP domain in histidine kinase"/>
    <property type="match status" value="1"/>
</dbReference>
<dbReference type="EMBL" id="SLUL01000002">
    <property type="protein sequence ID" value="TCL52629.1"/>
    <property type="molecule type" value="Genomic_DNA"/>
</dbReference>
<dbReference type="InterPro" id="IPR003661">
    <property type="entry name" value="HisK_dim/P_dom"/>
</dbReference>
<dbReference type="InterPro" id="IPR049814">
    <property type="entry name" value="Resp_reg_WalK"/>
</dbReference>
<dbReference type="SMART" id="SM00091">
    <property type="entry name" value="PAS"/>
    <property type="match status" value="1"/>
</dbReference>
<evidence type="ECO:0000256" key="9">
    <source>
        <dbReference type="ARBA" id="ARBA00022777"/>
    </source>
</evidence>
<dbReference type="FunFam" id="3.30.565.10:FF:000006">
    <property type="entry name" value="Sensor histidine kinase WalK"/>
    <property type="match status" value="1"/>
</dbReference>
<keyword evidence="5" id="KW-0597">Phosphoprotein</keyword>
<dbReference type="PRINTS" id="PR00344">
    <property type="entry name" value="BCTRLSENSOR"/>
</dbReference>
<dbReference type="CDD" id="cd00130">
    <property type="entry name" value="PAS"/>
    <property type="match status" value="1"/>
</dbReference>
<dbReference type="Gene3D" id="3.30.565.10">
    <property type="entry name" value="Histidine kinase-like ATPase, C-terminal domain"/>
    <property type="match status" value="1"/>
</dbReference>
<dbReference type="CDD" id="cd00082">
    <property type="entry name" value="HisKA"/>
    <property type="match status" value="1"/>
</dbReference>
<feature type="domain" description="HAMP" evidence="18">
    <location>
        <begin position="204"/>
        <end position="256"/>
    </location>
</feature>
<keyword evidence="7 14" id="KW-0812">Transmembrane</keyword>
<evidence type="ECO:0000256" key="12">
    <source>
        <dbReference type="ARBA" id="ARBA00023012"/>
    </source>
</evidence>
<dbReference type="GO" id="GO:0005524">
    <property type="term" value="F:ATP binding"/>
    <property type="evidence" value="ECO:0007669"/>
    <property type="project" value="UniProtKB-KW"/>
</dbReference>
<evidence type="ECO:0000256" key="11">
    <source>
        <dbReference type="ARBA" id="ARBA00022989"/>
    </source>
</evidence>
<gene>
    <name evidence="19" type="ORF">EDD69_10234</name>
</gene>
<dbReference type="PROSITE" id="PS50112">
    <property type="entry name" value="PAS"/>
    <property type="match status" value="1"/>
</dbReference>
<keyword evidence="20" id="KW-1185">Reference proteome</keyword>
<evidence type="ECO:0000259" key="17">
    <source>
        <dbReference type="PROSITE" id="PS50113"/>
    </source>
</evidence>
<dbReference type="PROSITE" id="PS50885">
    <property type="entry name" value="HAMP"/>
    <property type="match status" value="1"/>
</dbReference>
<dbReference type="SMART" id="SM00387">
    <property type="entry name" value="HATPase_c"/>
    <property type="match status" value="1"/>
</dbReference>
<dbReference type="Gene3D" id="1.10.287.130">
    <property type="match status" value="1"/>
</dbReference>
<dbReference type="EC" id="2.7.13.3" evidence="3"/>
<dbReference type="SUPFAM" id="SSF55874">
    <property type="entry name" value="ATPase domain of HSP90 chaperone/DNA topoisomerase II/histidine kinase"/>
    <property type="match status" value="1"/>
</dbReference>
<dbReference type="FunFam" id="1.10.287.130:FF:000001">
    <property type="entry name" value="Two-component sensor histidine kinase"/>
    <property type="match status" value="1"/>
</dbReference>
<evidence type="ECO:0000256" key="5">
    <source>
        <dbReference type="ARBA" id="ARBA00022553"/>
    </source>
</evidence>
<comment type="caution">
    <text evidence="19">The sequence shown here is derived from an EMBL/GenBank/DDBJ whole genome shotgun (WGS) entry which is preliminary data.</text>
</comment>
<dbReference type="InterPro" id="IPR036890">
    <property type="entry name" value="HATPase_C_sf"/>
</dbReference>
<dbReference type="InterPro" id="IPR000700">
    <property type="entry name" value="PAS-assoc_C"/>
</dbReference>